<dbReference type="VEuPathDB" id="CryptoDB:Cvel_29461"/>
<name>A0A0G4HNC0_9ALVE</name>
<proteinExistence type="predicted"/>
<reference evidence="1" key="1">
    <citation type="submission" date="2014-11" db="EMBL/GenBank/DDBJ databases">
        <authorList>
            <person name="Otto D Thomas"/>
            <person name="Naeem Raeece"/>
        </authorList>
    </citation>
    <scope>NUCLEOTIDE SEQUENCE</scope>
</reference>
<protein>
    <submittedName>
        <fullName evidence="1">Uncharacterized protein</fullName>
    </submittedName>
</protein>
<sequence>MLTPQTLNPMRTADHNALFDKPGTATATLLPSHYATTMNTSAKKYTLEIRKSRFPSVEPHPNKSGSVERSIPGYDGHVPSLYVDPLFQPITKENTVQKAIVGYTGHVEGLYCENVLGKSCILECMREKFMHAVDAPKFDVKQHASWVVSEKHGLGLRVHGAPYKTTKELAKQAVTTRTLRG</sequence>
<dbReference type="AlphaFoldDB" id="A0A0G4HNC0"/>
<dbReference type="EMBL" id="CDMZ01003262">
    <property type="protein sequence ID" value="CEM45737.1"/>
    <property type="molecule type" value="Genomic_DNA"/>
</dbReference>
<accession>A0A0G4HNC0</accession>
<organism evidence="1">
    <name type="scientific">Chromera velia CCMP2878</name>
    <dbReference type="NCBI Taxonomy" id="1169474"/>
    <lineage>
        <taxon>Eukaryota</taxon>
        <taxon>Sar</taxon>
        <taxon>Alveolata</taxon>
        <taxon>Colpodellida</taxon>
        <taxon>Chromeraceae</taxon>
        <taxon>Chromera</taxon>
    </lineage>
</organism>
<gene>
    <name evidence="1" type="ORF">Cvel_29461</name>
</gene>
<evidence type="ECO:0000313" key="1">
    <source>
        <dbReference type="EMBL" id="CEM45737.1"/>
    </source>
</evidence>